<reference evidence="1 2" key="1">
    <citation type="submission" date="2023-03" db="EMBL/GenBank/DDBJ databases">
        <title>Novosphingobium cyanobacteriorum sp. nov., isolated from a eutrophic reservoir during the Microcystis bloom period.</title>
        <authorList>
            <person name="Kang M."/>
            <person name="Le V."/>
            <person name="Ko S.-R."/>
            <person name="Lee S.-A."/>
            <person name="Ahn C.-Y."/>
        </authorList>
    </citation>
    <scope>NUCLEOTIDE SEQUENCE [LARGE SCALE GENOMIC DNA]</scope>
    <source>
        <strain evidence="1 2">HBC54</strain>
    </source>
</reference>
<dbReference type="EMBL" id="JAROCY010000003">
    <property type="protein sequence ID" value="MDF8332288.1"/>
    <property type="molecule type" value="Genomic_DNA"/>
</dbReference>
<organism evidence="1 2">
    <name type="scientific">Novosphingobium cyanobacteriorum</name>
    <dbReference type="NCBI Taxonomy" id="3024215"/>
    <lineage>
        <taxon>Bacteria</taxon>
        <taxon>Pseudomonadati</taxon>
        <taxon>Pseudomonadota</taxon>
        <taxon>Alphaproteobacteria</taxon>
        <taxon>Sphingomonadales</taxon>
        <taxon>Sphingomonadaceae</taxon>
        <taxon>Novosphingobium</taxon>
    </lineage>
</organism>
<accession>A0ABT6CFM8</accession>
<keyword evidence="2" id="KW-1185">Reference proteome</keyword>
<name>A0ABT6CFM8_9SPHN</name>
<protein>
    <submittedName>
        <fullName evidence="1">Uncharacterized protein</fullName>
    </submittedName>
</protein>
<dbReference type="Proteomes" id="UP001222770">
    <property type="component" value="Unassembled WGS sequence"/>
</dbReference>
<evidence type="ECO:0000313" key="2">
    <source>
        <dbReference type="Proteomes" id="UP001222770"/>
    </source>
</evidence>
<dbReference type="RefSeq" id="WP_277275453.1">
    <property type="nucleotide sequence ID" value="NZ_JAROCY010000003.1"/>
</dbReference>
<comment type="caution">
    <text evidence="1">The sequence shown here is derived from an EMBL/GenBank/DDBJ whole genome shotgun (WGS) entry which is preliminary data.</text>
</comment>
<proteinExistence type="predicted"/>
<sequence>MLLDFCHFAQAFERKSLPFAAEAAEVPPPKRRRVTSGERLLRSVLELAGSRAELVSHAEVPWASVTFSGARHTVVLRFEGWEACDDAEHLIAALPEHEFAIPNVLVADAAVARMEQHLLPDPRIEMEIELLLLEDA</sequence>
<evidence type="ECO:0000313" key="1">
    <source>
        <dbReference type="EMBL" id="MDF8332288.1"/>
    </source>
</evidence>
<gene>
    <name evidence="1" type="ORF">POM99_03670</name>
</gene>